<dbReference type="InterPro" id="IPR000182">
    <property type="entry name" value="GNAT_dom"/>
</dbReference>
<dbReference type="CDD" id="cd04301">
    <property type="entry name" value="NAT_SF"/>
    <property type="match status" value="1"/>
</dbReference>
<evidence type="ECO:0000313" key="2">
    <source>
        <dbReference type="EMBL" id="OGG14894.1"/>
    </source>
</evidence>
<evidence type="ECO:0000259" key="1">
    <source>
        <dbReference type="PROSITE" id="PS51186"/>
    </source>
</evidence>
<dbReference type="Pfam" id="PF13673">
    <property type="entry name" value="Acetyltransf_10"/>
    <property type="match status" value="1"/>
</dbReference>
<dbReference type="PROSITE" id="PS51186">
    <property type="entry name" value="GNAT"/>
    <property type="match status" value="1"/>
</dbReference>
<sequence length="145" mass="16501">MKPMIHQGTINDISTYIALQRRDGFSHQYYLTPERLKRLIDRGELFFLAIPEGAPVGFASVDCEIRSQAHFLSVDKKYARRGIGSMLMKALMNEAKKQGHTRLCSHVEASSTKEVFLQKQGFIQVGYYKNRYGNGVDASIWEIAL</sequence>
<evidence type="ECO:0000313" key="3">
    <source>
        <dbReference type="Proteomes" id="UP000177416"/>
    </source>
</evidence>
<reference evidence="2 3" key="1">
    <citation type="journal article" date="2016" name="Nat. Commun.">
        <title>Thousands of microbial genomes shed light on interconnected biogeochemical processes in an aquifer system.</title>
        <authorList>
            <person name="Anantharaman K."/>
            <person name="Brown C.T."/>
            <person name="Hug L.A."/>
            <person name="Sharon I."/>
            <person name="Castelle C.J."/>
            <person name="Probst A.J."/>
            <person name="Thomas B.C."/>
            <person name="Singh A."/>
            <person name="Wilkins M.J."/>
            <person name="Karaoz U."/>
            <person name="Brodie E.L."/>
            <person name="Williams K.H."/>
            <person name="Hubbard S.S."/>
            <person name="Banfield J.F."/>
        </authorList>
    </citation>
    <scope>NUCLEOTIDE SEQUENCE [LARGE SCALE GENOMIC DNA]</scope>
</reference>
<gene>
    <name evidence="2" type="ORF">A2875_02955</name>
</gene>
<dbReference type="InterPro" id="IPR016181">
    <property type="entry name" value="Acyl_CoA_acyltransferase"/>
</dbReference>
<dbReference type="Proteomes" id="UP000177416">
    <property type="component" value="Unassembled WGS sequence"/>
</dbReference>
<dbReference type="AlphaFoldDB" id="A0A1F5ZRD1"/>
<dbReference type="Gene3D" id="3.40.630.30">
    <property type="match status" value="1"/>
</dbReference>
<comment type="caution">
    <text evidence="2">The sequence shown here is derived from an EMBL/GenBank/DDBJ whole genome shotgun (WGS) entry which is preliminary data.</text>
</comment>
<dbReference type="SUPFAM" id="SSF55729">
    <property type="entry name" value="Acyl-CoA N-acyltransferases (Nat)"/>
    <property type="match status" value="1"/>
</dbReference>
<organism evidence="2 3">
    <name type="scientific">Candidatus Gottesmanbacteria bacterium RIFCSPHIGHO2_01_FULL_46_14</name>
    <dbReference type="NCBI Taxonomy" id="1798380"/>
    <lineage>
        <taxon>Bacteria</taxon>
        <taxon>Candidatus Gottesmaniibacteriota</taxon>
    </lineage>
</organism>
<proteinExistence type="predicted"/>
<protein>
    <recommendedName>
        <fullName evidence="1">N-acetyltransferase domain-containing protein</fullName>
    </recommendedName>
</protein>
<dbReference type="GO" id="GO:0016747">
    <property type="term" value="F:acyltransferase activity, transferring groups other than amino-acyl groups"/>
    <property type="evidence" value="ECO:0007669"/>
    <property type="project" value="InterPro"/>
</dbReference>
<name>A0A1F5ZRD1_9BACT</name>
<accession>A0A1F5ZRD1</accession>
<feature type="domain" description="N-acetyltransferase" evidence="1">
    <location>
        <begin position="3"/>
        <end position="145"/>
    </location>
</feature>
<dbReference type="EMBL" id="MFJJ01000010">
    <property type="protein sequence ID" value="OGG14894.1"/>
    <property type="molecule type" value="Genomic_DNA"/>
</dbReference>